<evidence type="ECO:0000259" key="18">
    <source>
        <dbReference type="PROSITE" id="PS50112"/>
    </source>
</evidence>
<keyword evidence="14" id="KW-0175">Coiled coil</keyword>
<dbReference type="InterPro" id="IPR003661">
    <property type="entry name" value="HisK_dim/P_dom"/>
</dbReference>
<dbReference type="AlphaFoldDB" id="A0A934PZ76"/>
<evidence type="ECO:0000256" key="6">
    <source>
        <dbReference type="ARBA" id="ARBA00022692"/>
    </source>
</evidence>
<feature type="domain" description="PAS" evidence="18">
    <location>
        <begin position="155"/>
        <end position="227"/>
    </location>
</feature>
<dbReference type="PANTHER" id="PTHR43547">
    <property type="entry name" value="TWO-COMPONENT HISTIDINE KINASE"/>
    <property type="match status" value="1"/>
</dbReference>
<dbReference type="PROSITE" id="PS50113">
    <property type="entry name" value="PAC"/>
    <property type="match status" value="1"/>
</dbReference>
<keyword evidence="6 15" id="KW-0812">Transmembrane</keyword>
<dbReference type="InterPro" id="IPR001789">
    <property type="entry name" value="Sig_transdc_resp-reg_receiver"/>
</dbReference>
<feature type="domain" description="Histidine kinase" evidence="16">
    <location>
        <begin position="414"/>
        <end position="634"/>
    </location>
</feature>
<dbReference type="InterPro" id="IPR036097">
    <property type="entry name" value="HisK_dim/P_sf"/>
</dbReference>
<dbReference type="Gene3D" id="3.30.565.10">
    <property type="entry name" value="Histidine kinase-like ATPase, C-terminal domain"/>
    <property type="match status" value="1"/>
</dbReference>
<feature type="domain" description="PAC" evidence="19">
    <location>
        <begin position="351"/>
        <end position="403"/>
    </location>
</feature>
<dbReference type="Pfam" id="PF13426">
    <property type="entry name" value="PAS_9"/>
    <property type="match status" value="1"/>
</dbReference>
<dbReference type="PANTHER" id="PTHR43547:SF2">
    <property type="entry name" value="HYBRID SIGNAL TRANSDUCTION HISTIDINE KINASE C"/>
    <property type="match status" value="1"/>
</dbReference>
<evidence type="ECO:0000256" key="15">
    <source>
        <dbReference type="SAM" id="Phobius"/>
    </source>
</evidence>
<organism evidence="20 21">
    <name type="scientific">Ramlibacter algicola</name>
    <dbReference type="NCBI Taxonomy" id="2795217"/>
    <lineage>
        <taxon>Bacteria</taxon>
        <taxon>Pseudomonadati</taxon>
        <taxon>Pseudomonadota</taxon>
        <taxon>Betaproteobacteria</taxon>
        <taxon>Burkholderiales</taxon>
        <taxon>Comamonadaceae</taxon>
        <taxon>Ramlibacter</taxon>
    </lineage>
</organism>
<dbReference type="SMART" id="SM00388">
    <property type="entry name" value="HisKA"/>
    <property type="match status" value="1"/>
</dbReference>
<dbReference type="SMART" id="SM00387">
    <property type="entry name" value="HATPase_c"/>
    <property type="match status" value="1"/>
</dbReference>
<dbReference type="GO" id="GO:0000155">
    <property type="term" value="F:phosphorelay sensor kinase activity"/>
    <property type="evidence" value="ECO:0007669"/>
    <property type="project" value="InterPro"/>
</dbReference>
<keyword evidence="21" id="KW-1185">Reference proteome</keyword>
<dbReference type="PROSITE" id="PS50109">
    <property type="entry name" value="HIS_KIN"/>
    <property type="match status" value="1"/>
</dbReference>
<evidence type="ECO:0000256" key="11">
    <source>
        <dbReference type="ARBA" id="ARBA00023012"/>
    </source>
</evidence>
<dbReference type="InterPro" id="IPR000700">
    <property type="entry name" value="PAS-assoc_C"/>
</dbReference>
<dbReference type="SMART" id="SM00086">
    <property type="entry name" value="PAC"/>
    <property type="match status" value="2"/>
</dbReference>
<comment type="subcellular location">
    <subcellularLocation>
        <location evidence="2">Membrane</location>
        <topology evidence="2">Multi-pass membrane protein</topology>
    </subcellularLocation>
</comment>
<dbReference type="InterPro" id="IPR025201">
    <property type="entry name" value="KdpD_TM"/>
</dbReference>
<feature type="domain" description="Response regulatory" evidence="17">
    <location>
        <begin position="653"/>
        <end position="770"/>
    </location>
</feature>
<evidence type="ECO:0000259" key="17">
    <source>
        <dbReference type="PROSITE" id="PS50110"/>
    </source>
</evidence>
<evidence type="ECO:0000256" key="5">
    <source>
        <dbReference type="ARBA" id="ARBA00022679"/>
    </source>
</evidence>
<evidence type="ECO:0000256" key="2">
    <source>
        <dbReference type="ARBA" id="ARBA00004141"/>
    </source>
</evidence>
<dbReference type="SMART" id="SM00091">
    <property type="entry name" value="PAS"/>
    <property type="match status" value="2"/>
</dbReference>
<dbReference type="Pfam" id="PF00512">
    <property type="entry name" value="HisKA"/>
    <property type="match status" value="1"/>
</dbReference>
<evidence type="ECO:0000256" key="12">
    <source>
        <dbReference type="ARBA" id="ARBA00023136"/>
    </source>
</evidence>
<evidence type="ECO:0000259" key="19">
    <source>
        <dbReference type="PROSITE" id="PS50113"/>
    </source>
</evidence>
<dbReference type="InterPro" id="IPR001610">
    <property type="entry name" value="PAC"/>
</dbReference>
<dbReference type="PRINTS" id="PR00344">
    <property type="entry name" value="BCTRLSENSOR"/>
</dbReference>
<dbReference type="Pfam" id="PF08447">
    <property type="entry name" value="PAS_3"/>
    <property type="match status" value="1"/>
</dbReference>
<dbReference type="InterPro" id="IPR003594">
    <property type="entry name" value="HATPase_dom"/>
</dbReference>
<dbReference type="SUPFAM" id="SSF55874">
    <property type="entry name" value="ATPase domain of HSP90 chaperone/DNA topoisomerase II/histidine kinase"/>
    <property type="match status" value="1"/>
</dbReference>
<dbReference type="RefSeq" id="WP_200786187.1">
    <property type="nucleotide sequence ID" value="NZ_JAEDAO010000001.1"/>
</dbReference>
<protein>
    <recommendedName>
        <fullName evidence="3">histidine kinase</fullName>
        <ecNumber evidence="3">2.7.13.3</ecNumber>
    </recommendedName>
</protein>
<reference evidence="20" key="1">
    <citation type="submission" date="2020-12" db="EMBL/GenBank/DDBJ databases">
        <title>Ramlibacter sp. nov., isolated from a freshwater alga, Cryptomonas.</title>
        <authorList>
            <person name="Kim H.M."/>
            <person name="Jeon C.O."/>
        </authorList>
    </citation>
    <scope>NUCLEOTIDE SEQUENCE</scope>
    <source>
        <strain evidence="20">CrO1</strain>
    </source>
</reference>
<dbReference type="InterPro" id="IPR013655">
    <property type="entry name" value="PAS_fold_3"/>
</dbReference>
<gene>
    <name evidence="20" type="ORF">I8E28_02060</name>
</gene>
<evidence type="ECO:0000256" key="4">
    <source>
        <dbReference type="ARBA" id="ARBA00022553"/>
    </source>
</evidence>
<feature type="coiled-coil region" evidence="14">
    <location>
        <begin position="110"/>
        <end position="144"/>
    </location>
</feature>
<keyword evidence="12 15" id="KW-0472">Membrane</keyword>
<comment type="catalytic activity">
    <reaction evidence="1">
        <text>ATP + protein L-histidine = ADP + protein N-phospho-L-histidine.</text>
        <dbReference type="EC" id="2.7.13.3"/>
    </reaction>
</comment>
<accession>A0A934PZ76</accession>
<dbReference type="Pfam" id="PF00072">
    <property type="entry name" value="Response_reg"/>
    <property type="match status" value="1"/>
</dbReference>
<dbReference type="Gene3D" id="3.30.450.20">
    <property type="entry name" value="PAS domain"/>
    <property type="match status" value="2"/>
</dbReference>
<feature type="transmembrane region" description="Helical" evidence="15">
    <location>
        <begin position="43"/>
        <end position="70"/>
    </location>
</feature>
<dbReference type="SUPFAM" id="SSF55785">
    <property type="entry name" value="PYP-like sensor domain (PAS domain)"/>
    <property type="match status" value="2"/>
</dbReference>
<keyword evidence="10 15" id="KW-1133">Transmembrane helix</keyword>
<keyword evidence="9" id="KW-0067">ATP-binding</keyword>
<evidence type="ECO:0000256" key="7">
    <source>
        <dbReference type="ARBA" id="ARBA00022741"/>
    </source>
</evidence>
<dbReference type="InterPro" id="IPR004358">
    <property type="entry name" value="Sig_transdc_His_kin-like_C"/>
</dbReference>
<proteinExistence type="predicted"/>
<dbReference type="SMART" id="SM00448">
    <property type="entry name" value="REC"/>
    <property type="match status" value="1"/>
</dbReference>
<dbReference type="CDD" id="cd00130">
    <property type="entry name" value="PAS"/>
    <property type="match status" value="2"/>
</dbReference>
<dbReference type="InterPro" id="IPR000014">
    <property type="entry name" value="PAS"/>
</dbReference>
<dbReference type="FunFam" id="3.30.450.20:FF:000099">
    <property type="entry name" value="Sensory box sensor histidine kinase"/>
    <property type="match status" value="1"/>
</dbReference>
<dbReference type="CDD" id="cd00082">
    <property type="entry name" value="HisKA"/>
    <property type="match status" value="1"/>
</dbReference>
<dbReference type="Pfam" id="PF02518">
    <property type="entry name" value="HATPase_c"/>
    <property type="match status" value="1"/>
</dbReference>
<comment type="caution">
    <text evidence="20">The sequence shown here is derived from an EMBL/GenBank/DDBJ whole genome shotgun (WGS) entry which is preliminary data.</text>
</comment>
<dbReference type="PROSITE" id="PS50110">
    <property type="entry name" value="RESPONSE_REGULATORY"/>
    <property type="match status" value="1"/>
</dbReference>
<feature type="transmembrane region" description="Helical" evidence="15">
    <location>
        <begin position="12"/>
        <end position="31"/>
    </location>
</feature>
<dbReference type="GO" id="GO:0016020">
    <property type="term" value="C:membrane"/>
    <property type="evidence" value="ECO:0007669"/>
    <property type="project" value="UniProtKB-SubCell"/>
</dbReference>
<evidence type="ECO:0000256" key="9">
    <source>
        <dbReference type="ARBA" id="ARBA00022840"/>
    </source>
</evidence>
<keyword evidence="8" id="KW-0418">Kinase</keyword>
<evidence type="ECO:0000256" key="8">
    <source>
        <dbReference type="ARBA" id="ARBA00022777"/>
    </source>
</evidence>
<dbReference type="NCBIfam" id="TIGR00229">
    <property type="entry name" value="sensory_box"/>
    <property type="match status" value="2"/>
</dbReference>
<dbReference type="SUPFAM" id="SSF52172">
    <property type="entry name" value="CheY-like"/>
    <property type="match status" value="1"/>
</dbReference>
<dbReference type="InterPro" id="IPR005467">
    <property type="entry name" value="His_kinase_dom"/>
</dbReference>
<dbReference type="Gene3D" id="1.10.287.130">
    <property type="match status" value="1"/>
</dbReference>
<dbReference type="InterPro" id="IPR011006">
    <property type="entry name" value="CheY-like_superfamily"/>
</dbReference>
<keyword evidence="5" id="KW-0808">Transferase</keyword>
<keyword evidence="7" id="KW-0547">Nucleotide-binding</keyword>
<evidence type="ECO:0000313" key="21">
    <source>
        <dbReference type="Proteomes" id="UP000617041"/>
    </source>
</evidence>
<dbReference type="SUPFAM" id="SSF47384">
    <property type="entry name" value="Homodimeric domain of signal transducing histidine kinase"/>
    <property type="match status" value="1"/>
</dbReference>
<dbReference type="EC" id="2.7.13.3" evidence="3"/>
<keyword evidence="11" id="KW-0902">Two-component regulatory system</keyword>
<dbReference type="Gene3D" id="1.20.120.620">
    <property type="entry name" value="Backbone structure of the membrane domain of e. Coli histidine kinase receptor kdpd"/>
    <property type="match status" value="1"/>
</dbReference>
<sequence>MQGSSSTGQEWRGYAVAAVLCLLAAMLREALQPWLHGQAPFILLLIPPVLAAWYGGGGPGFVALLIGAVLGQLLFVPPRWSLLPAQATDWIRLALFLLMGGLSTWLIATRHAALRRLQRDHEQLQQARNELELRERRLQDALHTSRTAEADLRHSRAQLQQLFETNLLGIVFWRTDRRVVEANDEVLRIWGRTREEFTVDGLWLDALTPPEFAPQDRAALQRLRTEGRVPPMEKQYVRPDGSRVWVLVGAALTGEDEGVAFVLDISAQKEAELATRANAAMFQSLADNIAQLAWMTDATGYITWYNRRWFEYTGTDLQQMKSWGWQWAHHPEHVERVLTKFRRHMASGEPWEDTFPLRGADGQYRWFLSHAFPLRDHAGRIVAWFGTNTDVDAQRRAEQQLREADRRKDEFIAVLAHELRNPLAPVRNAVEILKRLDLAEPRLGRVSVIVDRQVSHMARLIDDLLDVSRIARGKLTLRKEPCDLSDIVCNTADDYRATLAAAQQQLHVTGCDEATWVEGDPVRIAQMVGNLLTNAARFSNGPGQVRVECSADRATNTVRIGVSDTGIGIEPELLVRLFDPFAQAAQDIARSKGGLGLGLALTKGLVELHGGGVLAESDGSGRGARFTITLPLARAERASRPAPLGRAGSEPLRILVIEDNQDAANTLGELLQLGGHEVQLAYDGASGIDLARRLRPDVVISDIGLPGTLSGYDVGRALRAESDLDGVYLIALSGYADHVARGRAAEAGFDTHLAKPPDIGALETALVAVKARSAA</sequence>
<dbReference type="InterPro" id="IPR038318">
    <property type="entry name" value="KdpD_sf"/>
</dbReference>
<feature type="modified residue" description="4-aspartylphosphate" evidence="13">
    <location>
        <position position="702"/>
    </location>
</feature>
<dbReference type="InterPro" id="IPR035965">
    <property type="entry name" value="PAS-like_dom_sf"/>
</dbReference>
<evidence type="ECO:0000256" key="10">
    <source>
        <dbReference type="ARBA" id="ARBA00022989"/>
    </source>
</evidence>
<evidence type="ECO:0000313" key="20">
    <source>
        <dbReference type="EMBL" id="MBK0391364.1"/>
    </source>
</evidence>
<evidence type="ECO:0000256" key="1">
    <source>
        <dbReference type="ARBA" id="ARBA00000085"/>
    </source>
</evidence>
<dbReference type="PROSITE" id="PS50112">
    <property type="entry name" value="PAS"/>
    <property type="match status" value="1"/>
</dbReference>
<dbReference type="Pfam" id="PF13493">
    <property type="entry name" value="DUF4118"/>
    <property type="match status" value="1"/>
</dbReference>
<dbReference type="GO" id="GO:0005524">
    <property type="term" value="F:ATP binding"/>
    <property type="evidence" value="ECO:0007669"/>
    <property type="project" value="UniProtKB-KW"/>
</dbReference>
<dbReference type="Gene3D" id="3.40.50.2300">
    <property type="match status" value="1"/>
</dbReference>
<evidence type="ECO:0000256" key="13">
    <source>
        <dbReference type="PROSITE-ProRule" id="PRU00169"/>
    </source>
</evidence>
<keyword evidence="4 13" id="KW-0597">Phosphoprotein</keyword>
<dbReference type="Proteomes" id="UP000617041">
    <property type="component" value="Unassembled WGS sequence"/>
</dbReference>
<dbReference type="EMBL" id="JAEDAO010000001">
    <property type="protein sequence ID" value="MBK0391364.1"/>
    <property type="molecule type" value="Genomic_DNA"/>
</dbReference>
<dbReference type="InterPro" id="IPR036890">
    <property type="entry name" value="HATPase_C_sf"/>
</dbReference>
<feature type="transmembrane region" description="Helical" evidence="15">
    <location>
        <begin position="90"/>
        <end position="108"/>
    </location>
</feature>
<evidence type="ECO:0000259" key="16">
    <source>
        <dbReference type="PROSITE" id="PS50109"/>
    </source>
</evidence>
<name>A0A934PZ76_9BURK</name>
<evidence type="ECO:0000256" key="14">
    <source>
        <dbReference type="SAM" id="Coils"/>
    </source>
</evidence>
<evidence type="ECO:0000256" key="3">
    <source>
        <dbReference type="ARBA" id="ARBA00012438"/>
    </source>
</evidence>